<evidence type="ECO:0000313" key="1">
    <source>
        <dbReference type="EMBL" id="VAW33117.1"/>
    </source>
</evidence>
<dbReference type="Gene3D" id="3.40.50.150">
    <property type="entry name" value="Vaccinia Virus protein VP39"/>
    <property type="match status" value="1"/>
</dbReference>
<gene>
    <name evidence="1" type="ORF">MNBD_GAMMA01-232</name>
</gene>
<dbReference type="Pfam" id="PF13489">
    <property type="entry name" value="Methyltransf_23"/>
    <property type="match status" value="1"/>
</dbReference>
<name>A0A3B0V5D1_9ZZZZ</name>
<dbReference type="SUPFAM" id="SSF53335">
    <property type="entry name" value="S-adenosyl-L-methionine-dependent methyltransferases"/>
    <property type="match status" value="1"/>
</dbReference>
<organism evidence="1">
    <name type="scientific">hydrothermal vent metagenome</name>
    <dbReference type="NCBI Taxonomy" id="652676"/>
    <lineage>
        <taxon>unclassified sequences</taxon>
        <taxon>metagenomes</taxon>
        <taxon>ecological metagenomes</taxon>
    </lineage>
</organism>
<reference evidence="1" key="1">
    <citation type="submission" date="2018-06" db="EMBL/GenBank/DDBJ databases">
        <authorList>
            <person name="Zhirakovskaya E."/>
        </authorList>
    </citation>
    <scope>NUCLEOTIDE SEQUENCE</scope>
</reference>
<protein>
    <recommendedName>
        <fullName evidence="2">Methyltransferase domain-containing protein</fullName>
    </recommendedName>
</protein>
<proteinExistence type="predicted"/>
<dbReference type="AlphaFoldDB" id="A0A3B0V5D1"/>
<evidence type="ECO:0008006" key="2">
    <source>
        <dbReference type="Google" id="ProtNLM"/>
    </source>
</evidence>
<accession>A0A3B0V5D1</accession>
<dbReference type="EMBL" id="UOEW01000022">
    <property type="protein sequence ID" value="VAW33117.1"/>
    <property type="molecule type" value="Genomic_DNA"/>
</dbReference>
<sequence length="319" mass="37345">MLDRESIRSEGKSGFEQNFSLFEENSWLFDENKGDFGKIQLFRSRILFLGQALIIKNQKKEFIMTSLVKKLGLKDFRANLLQIKKKANVDFEWYPYESLNNFTIINDVLKNGKQENFFQELDKNKPILDIGCADGDVAFLFESLGFFVDVIDRPATNFNDLKACKFLKSELNSKINILEYDVDRNLELKQDYGFTFAMGILYHLRNPFYFLNMLCLRSEYVLISTRIASHAPDGTKIKNLSVAYLVGAEELNNDPTNYWIFSLKGIRQLIKRSGFNIVCEHRIGEVDKSTPHIVYEDERYFALLKRIDNYKDIFNHHHF</sequence>
<dbReference type="InterPro" id="IPR029063">
    <property type="entry name" value="SAM-dependent_MTases_sf"/>
</dbReference>